<keyword evidence="1" id="KW-1133">Transmembrane helix</keyword>
<dbReference type="RefSeq" id="WP_211629866.1">
    <property type="nucleotide sequence ID" value="NZ_CP073100.1"/>
</dbReference>
<dbReference type="Pfam" id="PF01569">
    <property type="entry name" value="PAP2"/>
    <property type="match status" value="1"/>
</dbReference>
<dbReference type="KEGG" id="lamb:KBB96_12950"/>
<dbReference type="SMART" id="SM00014">
    <property type="entry name" value="acidPPc"/>
    <property type="match status" value="1"/>
</dbReference>
<dbReference type="Gene3D" id="1.20.144.10">
    <property type="entry name" value="Phosphatidic acid phosphatase type 2/haloperoxidase"/>
    <property type="match status" value="1"/>
</dbReference>
<evidence type="ECO:0000259" key="2">
    <source>
        <dbReference type="SMART" id="SM00014"/>
    </source>
</evidence>
<dbReference type="InterPro" id="IPR000326">
    <property type="entry name" value="PAP2/HPO"/>
</dbReference>
<proteinExistence type="predicted"/>
<organism evidence="3 4">
    <name type="scientific">Luteolibacter ambystomatis</name>
    <dbReference type="NCBI Taxonomy" id="2824561"/>
    <lineage>
        <taxon>Bacteria</taxon>
        <taxon>Pseudomonadati</taxon>
        <taxon>Verrucomicrobiota</taxon>
        <taxon>Verrucomicrobiia</taxon>
        <taxon>Verrucomicrobiales</taxon>
        <taxon>Verrucomicrobiaceae</taxon>
        <taxon>Luteolibacter</taxon>
    </lineage>
</organism>
<feature type="transmembrane region" description="Helical" evidence="1">
    <location>
        <begin position="67"/>
        <end position="85"/>
    </location>
</feature>
<dbReference type="AlphaFoldDB" id="A0A975G6M3"/>
<keyword evidence="4" id="KW-1185">Reference proteome</keyword>
<keyword evidence="1" id="KW-0472">Membrane</keyword>
<protein>
    <submittedName>
        <fullName evidence="3">Phosphatase PAP2 family protein</fullName>
    </submittedName>
</protein>
<feature type="transmembrane region" description="Helical" evidence="1">
    <location>
        <begin position="246"/>
        <end position="266"/>
    </location>
</feature>
<evidence type="ECO:0000313" key="4">
    <source>
        <dbReference type="Proteomes" id="UP000676169"/>
    </source>
</evidence>
<feature type="transmembrane region" description="Helical" evidence="1">
    <location>
        <begin position="12"/>
        <end position="31"/>
    </location>
</feature>
<feature type="transmembrane region" description="Helical" evidence="1">
    <location>
        <begin position="154"/>
        <end position="175"/>
    </location>
</feature>
<evidence type="ECO:0000313" key="3">
    <source>
        <dbReference type="EMBL" id="QUE49777.1"/>
    </source>
</evidence>
<sequence>MTDPRNTPPSWLRLLVLPTIVALAAMGWLAWSGWDLKLQQLAFDFDLRRWKYGEEDPWLWLFQYGPLPMLVMGFAFLLSLFAGLAFPKLARFMKPSLFLILSIAISSGLISNVLLKDRWGRPRPSQVDGFGLMTDVQGMPYQSALRPAFGQDGKSFPCGHATTGFGLAGLGFILWRRRRKTALAIFTASYGYGILIGIARMLQGGHFASDVIGAALVCHATQAVLYRCMHLYEQPEWGYHPGRSRWGTAVGIGIPAVGLAVFAALLGTPYHEPMNIAAETLAKVDQDATTVKIESFGKTRLDVGPETRCRGVIKGFGLPRSRVKFALQTRGNVTRFFQIERGWFTELGQDLLITLPAKRGLTVELSAPEREASWELDLTRAGEDLGQSWTLHGGPRHHPVILLNQDSPVLVQHLAPTAQSPVVVFKGRGETPIRITVDGPLDPDLRILPPAMAVQ</sequence>
<name>A0A975G6M3_9BACT</name>
<reference evidence="3" key="1">
    <citation type="submission" date="2021-04" db="EMBL/GenBank/DDBJ databases">
        <title>Luteolibacter sp. 32A isolated from the skin of an Anderson's salamander (Ambystoma andersonii).</title>
        <authorList>
            <person name="Spergser J."/>
            <person name="Busse H.-J."/>
        </authorList>
    </citation>
    <scope>NUCLEOTIDE SEQUENCE</scope>
    <source>
        <strain evidence="3">32A</strain>
    </source>
</reference>
<keyword evidence="1" id="KW-0812">Transmembrane</keyword>
<feature type="domain" description="Phosphatidic acid phosphatase type 2/haloperoxidase" evidence="2">
    <location>
        <begin position="97"/>
        <end position="226"/>
    </location>
</feature>
<dbReference type="SUPFAM" id="SSF48317">
    <property type="entry name" value="Acid phosphatase/Vanadium-dependent haloperoxidase"/>
    <property type="match status" value="1"/>
</dbReference>
<dbReference type="InterPro" id="IPR036938">
    <property type="entry name" value="PAP2/HPO_sf"/>
</dbReference>
<feature type="transmembrane region" description="Helical" evidence="1">
    <location>
        <begin position="97"/>
        <end position="115"/>
    </location>
</feature>
<dbReference type="CDD" id="cd03396">
    <property type="entry name" value="PAP2_like_6"/>
    <property type="match status" value="1"/>
</dbReference>
<accession>A0A975G6M3</accession>
<dbReference type="Proteomes" id="UP000676169">
    <property type="component" value="Chromosome"/>
</dbReference>
<feature type="transmembrane region" description="Helical" evidence="1">
    <location>
        <begin position="182"/>
        <end position="201"/>
    </location>
</feature>
<gene>
    <name evidence="3" type="ORF">KBB96_12950</name>
</gene>
<dbReference type="EMBL" id="CP073100">
    <property type="protein sequence ID" value="QUE49777.1"/>
    <property type="molecule type" value="Genomic_DNA"/>
</dbReference>
<evidence type="ECO:0000256" key="1">
    <source>
        <dbReference type="SAM" id="Phobius"/>
    </source>
</evidence>